<organism evidence="1 2">
    <name type="scientific">Rhizophagus clarus</name>
    <dbReference type="NCBI Taxonomy" id="94130"/>
    <lineage>
        <taxon>Eukaryota</taxon>
        <taxon>Fungi</taxon>
        <taxon>Fungi incertae sedis</taxon>
        <taxon>Mucoromycota</taxon>
        <taxon>Glomeromycotina</taxon>
        <taxon>Glomeromycetes</taxon>
        <taxon>Glomerales</taxon>
        <taxon>Glomeraceae</taxon>
        <taxon>Rhizophagus</taxon>
    </lineage>
</organism>
<reference evidence="1" key="1">
    <citation type="submission" date="2019-10" db="EMBL/GenBank/DDBJ databases">
        <title>Conservation and host-specific expression of non-tandemly repeated heterogenous ribosome RNA gene in arbuscular mycorrhizal fungi.</title>
        <authorList>
            <person name="Maeda T."/>
            <person name="Kobayashi Y."/>
            <person name="Nakagawa T."/>
            <person name="Ezawa T."/>
            <person name="Yamaguchi K."/>
            <person name="Bino T."/>
            <person name="Nishimoto Y."/>
            <person name="Shigenobu S."/>
            <person name="Kawaguchi M."/>
        </authorList>
    </citation>
    <scope>NUCLEOTIDE SEQUENCE</scope>
    <source>
        <strain evidence="1">HR1</strain>
    </source>
</reference>
<evidence type="ECO:0000313" key="1">
    <source>
        <dbReference type="EMBL" id="GES93845.1"/>
    </source>
</evidence>
<dbReference type="AlphaFoldDB" id="A0A8H3QV82"/>
<protein>
    <submittedName>
        <fullName evidence="1">Uncharacterized protein</fullName>
    </submittedName>
</protein>
<comment type="caution">
    <text evidence="1">The sequence shown here is derived from an EMBL/GenBank/DDBJ whole genome shotgun (WGS) entry which is preliminary data.</text>
</comment>
<dbReference type="Proteomes" id="UP000615446">
    <property type="component" value="Unassembled WGS sequence"/>
</dbReference>
<dbReference type="EMBL" id="BLAL01000229">
    <property type="protein sequence ID" value="GES93845.1"/>
    <property type="molecule type" value="Genomic_DNA"/>
</dbReference>
<evidence type="ECO:0000313" key="2">
    <source>
        <dbReference type="Proteomes" id="UP000615446"/>
    </source>
</evidence>
<proteinExistence type="predicted"/>
<sequence length="104" mass="12067">MSVINTRILRGSTSVFNWKIINIIEEETIQSLFDRIIIQYILQIESETLTKIEAYISEKKDQIGDSIEMECLIIDVVKAFGNHLTFRIQSNSSYDDSSKMLLIY</sequence>
<name>A0A8H3QV82_9GLOM</name>
<gene>
    <name evidence="1" type="ORF">RCL2_002059500</name>
</gene>
<accession>A0A8H3QV82</accession>